<keyword evidence="2" id="KW-1185">Reference proteome</keyword>
<protein>
    <submittedName>
        <fullName evidence="1">Uncharacterized protein</fullName>
    </submittedName>
</protein>
<reference evidence="1" key="1">
    <citation type="submission" date="2022-02" db="EMBL/GenBank/DDBJ databases">
        <title>Plant Genome Project.</title>
        <authorList>
            <person name="Zhang R.-G."/>
        </authorList>
    </citation>
    <scope>NUCLEOTIDE SEQUENCE</scope>
    <source>
        <strain evidence="1">AT1</strain>
    </source>
</reference>
<gene>
    <name evidence="1" type="ORF">RHMOL_Rhmol04G0352000</name>
</gene>
<evidence type="ECO:0000313" key="2">
    <source>
        <dbReference type="Proteomes" id="UP001062846"/>
    </source>
</evidence>
<sequence length="856" mass="93158">MSEAVKDIGHVKGKDKNETDANLRSMRKKQTAQYECIQSVSICVSSGTATLRRHCCDVNDNANLKTQLAGHCFRQNLGRIGVRISEPGSKVLIVETSVEENVWILSQKNEAWEWCGIGVDHNEIVVYHGGDGGICDGRNSLKIHLSDSAQGTRSPLRKPKRTNNSNGGGVGPVVSSSDELNCQCPSAAPELNNYTSGNSENWMVLSIAGDKPTPRFNHAATVAGNKMVVVGGESADGLLEDVQVLNFDSFSWTTASSKLYLSPTSLPLKIPACKGHSLVSWGKKVLLIGGKTDPASDRISVWAFDTETECWSLMEAKGDTPVARCGHTVVRANSVLILFGGENSKRRKLNDLHMFDLKSLTWLPLHCTGQGPSPRSNHVAALYDDKTLLIFGGVSKAKTLNDLYSLDFETMIWSRIKIRGFHPSPRAGCCGVLFGTKWYIAGGGSRKKRHVETLIFDVVKHEWSVAVASPPSSVTTSKPFWNVISQGFSLVLVHHGERDFLVAFGGSKKEPSNQVALLILEKNESSVGRRLAPSKFVASSLSENLSSATGLATQLGNGAFPGPVDAVAKHYLASACEKHGSGRRSLSESLLVDQNPASGNVSLRKQFHNEEDNTFVLVTESSEDGSPVQVAKQKTKKLVIDDVDVRTNINGGKGNVEETSNLLKSESLNSLNRHGNGNLPPESDDIVVLLETTGKSGSQSVPSSIYQMHGAKMADLIKKNGILEGQLAVASACREAAEKNLSSVLKSRQEMEKKLADTVKEMELLKEKLTSIELAQEEANNLSNIMHSDNVRLEHDVAFLKAVLDDTQKELHSTRGVLTGERARALQLQVEVFHLKQRLQSLEDRAPTPRKPYHVQ</sequence>
<dbReference type="Proteomes" id="UP001062846">
    <property type="component" value="Chromosome 4"/>
</dbReference>
<organism evidence="1 2">
    <name type="scientific">Rhododendron molle</name>
    <name type="common">Chinese azalea</name>
    <name type="synonym">Azalea mollis</name>
    <dbReference type="NCBI Taxonomy" id="49168"/>
    <lineage>
        <taxon>Eukaryota</taxon>
        <taxon>Viridiplantae</taxon>
        <taxon>Streptophyta</taxon>
        <taxon>Embryophyta</taxon>
        <taxon>Tracheophyta</taxon>
        <taxon>Spermatophyta</taxon>
        <taxon>Magnoliopsida</taxon>
        <taxon>eudicotyledons</taxon>
        <taxon>Gunneridae</taxon>
        <taxon>Pentapetalae</taxon>
        <taxon>asterids</taxon>
        <taxon>Ericales</taxon>
        <taxon>Ericaceae</taxon>
        <taxon>Ericoideae</taxon>
        <taxon>Rhodoreae</taxon>
        <taxon>Rhododendron</taxon>
    </lineage>
</organism>
<accession>A0ACC0P8U8</accession>
<name>A0ACC0P8U8_RHOML</name>
<comment type="caution">
    <text evidence="1">The sequence shown here is derived from an EMBL/GenBank/DDBJ whole genome shotgun (WGS) entry which is preliminary data.</text>
</comment>
<dbReference type="EMBL" id="CM046391">
    <property type="protein sequence ID" value="KAI8561589.1"/>
    <property type="molecule type" value="Genomic_DNA"/>
</dbReference>
<evidence type="ECO:0000313" key="1">
    <source>
        <dbReference type="EMBL" id="KAI8561589.1"/>
    </source>
</evidence>
<proteinExistence type="predicted"/>